<dbReference type="Proteomes" id="UP001595956">
    <property type="component" value="Unassembled WGS sequence"/>
</dbReference>
<evidence type="ECO:0000256" key="1">
    <source>
        <dbReference type="SAM" id="Phobius"/>
    </source>
</evidence>
<keyword evidence="1" id="KW-0472">Membrane</keyword>
<proteinExistence type="predicted"/>
<evidence type="ECO:0000313" key="2">
    <source>
        <dbReference type="EMBL" id="MFC5495509.1"/>
    </source>
</evidence>
<gene>
    <name evidence="2" type="ORF">ACFPKY_20540</name>
</gene>
<keyword evidence="1" id="KW-1133">Transmembrane helix</keyword>
<reference evidence="3" key="1">
    <citation type="journal article" date="2019" name="Int. J. Syst. Evol. Microbiol.">
        <title>The Global Catalogue of Microorganisms (GCM) 10K type strain sequencing project: providing services to taxonomists for standard genome sequencing and annotation.</title>
        <authorList>
            <consortium name="The Broad Institute Genomics Platform"/>
            <consortium name="The Broad Institute Genome Sequencing Center for Infectious Disease"/>
            <person name="Wu L."/>
            <person name="Ma J."/>
        </authorList>
    </citation>
    <scope>NUCLEOTIDE SEQUENCE [LARGE SCALE GENOMIC DNA]</scope>
    <source>
        <strain evidence="3">KACC 13778</strain>
    </source>
</reference>
<name>A0ABW0N4F1_9ACTN</name>
<protein>
    <recommendedName>
        <fullName evidence="4">WD40 repeat domain-containing protein</fullName>
    </recommendedName>
</protein>
<dbReference type="EMBL" id="JBHSMD010000010">
    <property type="protein sequence ID" value="MFC5495509.1"/>
    <property type="molecule type" value="Genomic_DNA"/>
</dbReference>
<feature type="transmembrane region" description="Helical" evidence="1">
    <location>
        <begin position="39"/>
        <end position="59"/>
    </location>
</feature>
<evidence type="ECO:0008006" key="4">
    <source>
        <dbReference type="Google" id="ProtNLM"/>
    </source>
</evidence>
<accession>A0ABW0N4F1</accession>
<keyword evidence="1" id="KW-0812">Transmembrane</keyword>
<organism evidence="2 3">
    <name type="scientific">Nocardioides caricicola</name>
    <dbReference type="NCBI Taxonomy" id="634770"/>
    <lineage>
        <taxon>Bacteria</taxon>
        <taxon>Bacillati</taxon>
        <taxon>Actinomycetota</taxon>
        <taxon>Actinomycetes</taxon>
        <taxon>Propionibacteriales</taxon>
        <taxon>Nocardioidaceae</taxon>
        <taxon>Nocardioides</taxon>
    </lineage>
</organism>
<evidence type="ECO:0000313" key="3">
    <source>
        <dbReference type="Proteomes" id="UP001595956"/>
    </source>
</evidence>
<keyword evidence="3" id="KW-1185">Reference proteome</keyword>
<dbReference type="RefSeq" id="WP_345181542.1">
    <property type="nucleotide sequence ID" value="NZ_BAABFQ010000009.1"/>
</dbReference>
<comment type="caution">
    <text evidence="2">The sequence shown here is derived from an EMBL/GenBank/DDBJ whole genome shotgun (WGS) entry which is preliminary data.</text>
</comment>
<sequence>MSTDLAEQIRALVDALPVPPGDLDAVRRGGGRIRARRRVAAGAGVAALVCAAVALWPGADDGARSERGLEPVGPLDFSQGLRAYADPYNEIHLGGRTFPADQLGDLDVDGAATPYGVVFYDDGLVSLLSESGDITALEPASTRGDYHPTPMADAQQPLVAYGVTIDGTPHVVVHDFEDPDEPVATKAVSQDTEIEGIDGGRVVLWSPDGSQVWDPRSGDVTDLGGPKTRIADFRGGVVLHFGPAPDGPAAADLRLVSGAIDAQLTHDGGHVLYWSNKLESTDGSAPIVLDEKATFFTVDTDGSILAAAFAKGGGAEVYDCEVPSGRCEDLGHLPLTGGDPMFMGNDM</sequence>